<proteinExistence type="predicted"/>
<dbReference type="OrthoDB" id="9826790at2"/>
<protein>
    <submittedName>
        <fullName evidence="2">Uncharacterized protein</fullName>
    </submittedName>
</protein>
<feature type="signal peptide" evidence="1">
    <location>
        <begin position="1"/>
        <end position="27"/>
    </location>
</feature>
<evidence type="ECO:0000256" key="1">
    <source>
        <dbReference type="SAM" id="SignalP"/>
    </source>
</evidence>
<dbReference type="AlphaFoldDB" id="A0A3P3DVP7"/>
<keyword evidence="3" id="KW-1185">Reference proteome</keyword>
<dbReference type="RefSeq" id="WP_124963339.1">
    <property type="nucleotide sequence ID" value="NZ_RRAZ01000002.1"/>
</dbReference>
<dbReference type="Proteomes" id="UP000282125">
    <property type="component" value="Unassembled WGS sequence"/>
</dbReference>
<feature type="chain" id="PRO_5018007852" evidence="1">
    <location>
        <begin position="28"/>
        <end position="309"/>
    </location>
</feature>
<dbReference type="EMBL" id="RRAZ01000002">
    <property type="protein sequence ID" value="RRH78249.1"/>
    <property type="molecule type" value="Genomic_DNA"/>
</dbReference>
<comment type="caution">
    <text evidence="2">The sequence shown here is derived from an EMBL/GenBank/DDBJ whole genome shotgun (WGS) entry which is preliminary data.</text>
</comment>
<organism evidence="2 3">
    <name type="scientific">Falsigemmobacter faecalis</name>
    <dbReference type="NCBI Taxonomy" id="2488730"/>
    <lineage>
        <taxon>Bacteria</taxon>
        <taxon>Pseudomonadati</taxon>
        <taxon>Pseudomonadota</taxon>
        <taxon>Alphaproteobacteria</taxon>
        <taxon>Rhodobacterales</taxon>
        <taxon>Paracoccaceae</taxon>
        <taxon>Falsigemmobacter</taxon>
    </lineage>
</organism>
<gene>
    <name evidence="2" type="ORF">EG244_02050</name>
</gene>
<reference evidence="2 3" key="1">
    <citation type="submission" date="2018-11" db="EMBL/GenBank/DDBJ databases">
        <title>Gemmobacter sp. nov., YIM 102744-1 draft genome.</title>
        <authorList>
            <person name="Li G."/>
            <person name="Jiang Y."/>
        </authorList>
    </citation>
    <scope>NUCLEOTIDE SEQUENCE [LARGE SCALE GENOMIC DNA]</scope>
    <source>
        <strain evidence="2 3">YIM 102744-1</strain>
    </source>
</reference>
<keyword evidence="1" id="KW-0732">Signal</keyword>
<accession>A0A3P3DVP7</accession>
<evidence type="ECO:0000313" key="2">
    <source>
        <dbReference type="EMBL" id="RRH78249.1"/>
    </source>
</evidence>
<evidence type="ECO:0000313" key="3">
    <source>
        <dbReference type="Proteomes" id="UP000282125"/>
    </source>
</evidence>
<name>A0A3P3DVP7_9RHOB</name>
<sequence>MKFLPQESVLPGLLIGFALLITPPAQAQAAQETAQSLSRLGQSLCQIAFEGGLPSVDAAPLRKSARSAPERAGVCSCTAKSLSGAAPSLLSGLQAELAQDFLSHALLDDVIDDHLTPCLPQNRSTAAQTGGSDEGVGDYPFVIPAQCEMALEGEVAAWGVMPAHFTEALRSESRSREMFCACTTDQMVQNYRALSRAIQTERTEGEAFSRYLGISMTHCLRYPQPASARPAISAEALAICEAAFAEGLLNGLDTVELSRWMRGSGLSSEQLCDCAASGAVIREPDALGREDRSEVLRAVADCQRMLWRG</sequence>